<dbReference type="Pfam" id="PF04083">
    <property type="entry name" value="Abhydro_lipase"/>
    <property type="match status" value="1"/>
</dbReference>
<dbReference type="Gene3D" id="3.40.50.1820">
    <property type="entry name" value="alpha/beta hydrolase"/>
    <property type="match status" value="1"/>
</dbReference>
<keyword evidence="1" id="KW-0472">Membrane</keyword>
<evidence type="ECO:0000313" key="4">
    <source>
        <dbReference type="Proteomes" id="UP000095085"/>
    </source>
</evidence>
<dbReference type="AlphaFoldDB" id="A0A1E4RNY0"/>
<keyword evidence="1" id="KW-1133">Transmembrane helix</keyword>
<proteinExistence type="predicted"/>
<dbReference type="OrthoDB" id="6130531at2759"/>
<feature type="domain" description="Partial AB-hydrolase lipase" evidence="2">
    <location>
        <begin position="86"/>
        <end position="145"/>
    </location>
</feature>
<dbReference type="InterPro" id="IPR006693">
    <property type="entry name" value="AB_hydrolase_lipase"/>
</dbReference>
<dbReference type="GeneID" id="30997055"/>
<gene>
    <name evidence="3" type="ORF">HYPBUDRAFT_160779</name>
</gene>
<organism evidence="3 4">
    <name type="scientific">Hyphopichia burtonii NRRL Y-1933</name>
    <dbReference type="NCBI Taxonomy" id="984485"/>
    <lineage>
        <taxon>Eukaryota</taxon>
        <taxon>Fungi</taxon>
        <taxon>Dikarya</taxon>
        <taxon>Ascomycota</taxon>
        <taxon>Saccharomycotina</taxon>
        <taxon>Pichiomycetes</taxon>
        <taxon>Debaryomycetaceae</taxon>
        <taxon>Hyphopichia</taxon>
    </lineage>
</organism>
<dbReference type="Proteomes" id="UP000095085">
    <property type="component" value="Unassembled WGS sequence"/>
</dbReference>
<keyword evidence="4" id="KW-1185">Reference proteome</keyword>
<protein>
    <submittedName>
        <fullName evidence="3">Alpha/beta-hydrolase</fullName>
    </submittedName>
</protein>
<dbReference type="GO" id="GO:0016787">
    <property type="term" value="F:hydrolase activity"/>
    <property type="evidence" value="ECO:0007669"/>
    <property type="project" value="UniProtKB-KW"/>
</dbReference>
<dbReference type="InterPro" id="IPR029058">
    <property type="entry name" value="AB_hydrolase_fold"/>
</dbReference>
<dbReference type="STRING" id="984485.A0A1E4RNY0"/>
<accession>A0A1E4RNY0</accession>
<dbReference type="EMBL" id="KV454539">
    <property type="protein sequence ID" value="ODV68967.1"/>
    <property type="molecule type" value="Genomic_DNA"/>
</dbReference>
<sequence>MFEEFTPPEKQTYHNTFVRYIYIFTCFLGSLCFVNTLTFGAILYHLYQKIIGFEKDQKPGLNSSGPYTPREAYPNLNDMKATKDLRYYALQLDLELKEFTITTEDGYVLTLHRLIDPKESDEARALKKPVLFQHGLLSCSGAWITPGQNSLPFYFLEQGYDVWLGNNRSWFEAKHEYYEGNLMHSEKYWDWDMRELAYYDLPCILTNVLSHKPNHEKLILIGHLQGCTQTFLMLRNGNLSSYHSKIEYFFPLAPAIFPGKLFHERAFIKFIHKKGRFAYKLLFGCCSFLRNLCLARYHLASTSLFGKLSYIMFKFLFGWTGKKWNPNKKVWHFHFVFNVTYVSTKLMNWWLSYWVEEGFSNQLQSKEAYKTGVEPKKTIEKDDSKTYFPYKEPWFQFSHPKDVIPMFIFTCDLDFLVDGRRLITHMQHYERGYYQIGKNLDVIQLDDYSHLDVVWADDIIGRIGMVIEDKIKLIDSNNEKIVSASVDANIDDEKYPIENPINSSQQPLAVSAN</sequence>
<dbReference type="SUPFAM" id="SSF53474">
    <property type="entry name" value="alpha/beta-Hydrolases"/>
    <property type="match status" value="1"/>
</dbReference>
<reference evidence="4" key="1">
    <citation type="submission" date="2016-05" db="EMBL/GenBank/DDBJ databases">
        <title>Comparative genomics of biotechnologically important yeasts.</title>
        <authorList>
            <consortium name="DOE Joint Genome Institute"/>
            <person name="Riley R."/>
            <person name="Haridas S."/>
            <person name="Wolfe K.H."/>
            <person name="Lopes M.R."/>
            <person name="Hittinger C.T."/>
            <person name="Goker M."/>
            <person name="Salamov A."/>
            <person name="Wisecaver J."/>
            <person name="Long T.M."/>
            <person name="Aerts A.L."/>
            <person name="Barry K."/>
            <person name="Choi C."/>
            <person name="Clum A."/>
            <person name="Coughlan A.Y."/>
            <person name="Deshpande S."/>
            <person name="Douglass A.P."/>
            <person name="Hanson S.J."/>
            <person name="Klenk H.-P."/>
            <person name="Labutti K."/>
            <person name="Lapidus A."/>
            <person name="Lindquist E."/>
            <person name="Lipzen A."/>
            <person name="Meier-Kolthoff J.P."/>
            <person name="Ohm R.A."/>
            <person name="Otillar R.P."/>
            <person name="Pangilinan J."/>
            <person name="Peng Y."/>
            <person name="Rokas A."/>
            <person name="Rosa C.A."/>
            <person name="Scheuner C."/>
            <person name="Sibirny A.A."/>
            <person name="Slot J.C."/>
            <person name="Stielow J.B."/>
            <person name="Sun H."/>
            <person name="Kurtzman C.P."/>
            <person name="Blackwell M."/>
            <person name="Grigoriev I.V."/>
            <person name="Jeffries T.W."/>
        </authorList>
    </citation>
    <scope>NUCLEOTIDE SEQUENCE [LARGE SCALE GENOMIC DNA]</scope>
    <source>
        <strain evidence="4">NRRL Y-1933</strain>
    </source>
</reference>
<keyword evidence="3" id="KW-0378">Hydrolase</keyword>
<feature type="transmembrane region" description="Helical" evidence="1">
    <location>
        <begin position="20"/>
        <end position="47"/>
    </location>
</feature>
<evidence type="ECO:0000256" key="1">
    <source>
        <dbReference type="SAM" id="Phobius"/>
    </source>
</evidence>
<name>A0A1E4RNY0_9ASCO</name>
<evidence type="ECO:0000313" key="3">
    <source>
        <dbReference type="EMBL" id="ODV68967.1"/>
    </source>
</evidence>
<dbReference type="PANTHER" id="PTHR11005">
    <property type="entry name" value="LYSOSOMAL ACID LIPASE-RELATED"/>
    <property type="match status" value="1"/>
</dbReference>
<keyword evidence="1" id="KW-0812">Transmembrane</keyword>
<dbReference type="GO" id="GO:0006629">
    <property type="term" value="P:lipid metabolic process"/>
    <property type="evidence" value="ECO:0007669"/>
    <property type="project" value="InterPro"/>
</dbReference>
<evidence type="ECO:0000259" key="2">
    <source>
        <dbReference type="Pfam" id="PF04083"/>
    </source>
</evidence>
<dbReference type="RefSeq" id="XP_020078034.1">
    <property type="nucleotide sequence ID" value="XM_020222506.1"/>
</dbReference>